<gene>
    <name evidence="2" type="ORF">GGD46_002149</name>
</gene>
<dbReference type="EMBL" id="JACHBG010000004">
    <property type="protein sequence ID" value="MBB6484869.1"/>
    <property type="molecule type" value="Genomic_DNA"/>
</dbReference>
<protein>
    <submittedName>
        <fullName evidence="2">Uncharacterized protein</fullName>
    </submittedName>
</protein>
<feature type="region of interest" description="Disordered" evidence="1">
    <location>
        <begin position="1"/>
        <end position="24"/>
    </location>
</feature>
<feature type="compositionally biased region" description="Basic and acidic residues" evidence="1">
    <location>
        <begin position="1"/>
        <end position="10"/>
    </location>
</feature>
<sequence>MVKRTMNGEKAKRHATKAHRRNPLPYLRPDGLSLFLHRLEYDESALK</sequence>
<organism evidence="2 3">
    <name type="scientific">Rhizobium lusitanum</name>
    <dbReference type="NCBI Taxonomy" id="293958"/>
    <lineage>
        <taxon>Bacteria</taxon>
        <taxon>Pseudomonadati</taxon>
        <taxon>Pseudomonadota</taxon>
        <taxon>Alphaproteobacteria</taxon>
        <taxon>Hyphomicrobiales</taxon>
        <taxon>Rhizobiaceae</taxon>
        <taxon>Rhizobium/Agrobacterium group</taxon>
        <taxon>Rhizobium</taxon>
    </lineage>
</organism>
<dbReference type="Proteomes" id="UP000565576">
    <property type="component" value="Unassembled WGS sequence"/>
</dbReference>
<name>A0A7X0MBU0_9HYPH</name>
<accession>A0A7X0MBU0</accession>
<comment type="caution">
    <text evidence="2">The sequence shown here is derived from an EMBL/GenBank/DDBJ whole genome shotgun (WGS) entry which is preliminary data.</text>
</comment>
<dbReference type="AlphaFoldDB" id="A0A7X0MBU0"/>
<feature type="compositionally biased region" description="Basic residues" evidence="1">
    <location>
        <begin position="11"/>
        <end position="22"/>
    </location>
</feature>
<evidence type="ECO:0000313" key="3">
    <source>
        <dbReference type="Proteomes" id="UP000565576"/>
    </source>
</evidence>
<evidence type="ECO:0000313" key="2">
    <source>
        <dbReference type="EMBL" id="MBB6484869.1"/>
    </source>
</evidence>
<proteinExistence type="predicted"/>
<evidence type="ECO:0000256" key="1">
    <source>
        <dbReference type="SAM" id="MobiDB-lite"/>
    </source>
</evidence>
<reference evidence="2 3" key="1">
    <citation type="submission" date="2020-08" db="EMBL/GenBank/DDBJ databases">
        <title>Genomic Encyclopedia of Type Strains, Phase IV (KMG-V): Genome sequencing to study the core and pangenomes of soil and plant-associated prokaryotes.</title>
        <authorList>
            <person name="Whitman W."/>
        </authorList>
    </citation>
    <scope>NUCLEOTIDE SEQUENCE [LARGE SCALE GENOMIC DNA]</scope>
    <source>
        <strain evidence="2 3">SEMIA 4060</strain>
    </source>
</reference>